<dbReference type="GO" id="GO:0016020">
    <property type="term" value="C:membrane"/>
    <property type="evidence" value="ECO:0007669"/>
    <property type="project" value="UniProtKB-SubCell"/>
</dbReference>
<evidence type="ECO:0000259" key="2">
    <source>
        <dbReference type="Pfam" id="PF14378"/>
    </source>
</evidence>
<proteinExistence type="predicted"/>
<feature type="transmembrane region" description="Helical" evidence="1">
    <location>
        <begin position="62"/>
        <end position="84"/>
    </location>
</feature>
<sequence>MKWLKDCLNKRFFKIPVYGYIAGIGMFILQRYMYLWANDISLALGIGWHTTKITWLDDLIPLFLPSITVYILSYFFWIYSPMVIAKDGTKEHFKDFLIGMFVAYLIGAIVFAVYPTRMDRVAENLLNDNPGILNAALQWIYNMDGGRYGTNLAPSYHCLISTCCYMGVARRPEYANSYRIFSAVFCVLIFASTVLCKQHYFIDIPAGIIIAYISMKLAMKHHWGKVLTF</sequence>
<protein>
    <recommendedName>
        <fullName evidence="2">Inositolphosphotransferase Aur1/Ipt1 domain-containing protein</fullName>
    </recommendedName>
</protein>
<evidence type="ECO:0000256" key="1">
    <source>
        <dbReference type="SAM" id="Phobius"/>
    </source>
</evidence>
<dbReference type="AlphaFoldDB" id="A0A412PFK5"/>
<dbReference type="RefSeq" id="WP_118764872.1">
    <property type="nucleotide sequence ID" value="NZ_CABJCF010000002.1"/>
</dbReference>
<dbReference type="Pfam" id="PF14378">
    <property type="entry name" value="PAP2_3"/>
    <property type="match status" value="1"/>
</dbReference>
<keyword evidence="1" id="KW-1133">Transmembrane helix</keyword>
<feature type="transmembrane region" description="Helical" evidence="1">
    <location>
        <begin position="12"/>
        <end position="34"/>
    </location>
</feature>
<accession>A0A412PFK5</accession>
<feature type="transmembrane region" description="Helical" evidence="1">
    <location>
        <begin position="178"/>
        <end position="195"/>
    </location>
</feature>
<feature type="transmembrane region" description="Helical" evidence="1">
    <location>
        <begin position="96"/>
        <end position="114"/>
    </location>
</feature>
<comment type="caution">
    <text evidence="3">The sequence shown here is derived from an EMBL/GenBank/DDBJ whole genome shotgun (WGS) entry which is preliminary data.</text>
</comment>
<gene>
    <name evidence="3" type="ORF">DWX20_06225</name>
</gene>
<reference evidence="3 4" key="1">
    <citation type="submission" date="2018-08" db="EMBL/GenBank/DDBJ databases">
        <title>A genome reference for cultivated species of the human gut microbiota.</title>
        <authorList>
            <person name="Zou Y."/>
            <person name="Xue W."/>
            <person name="Luo G."/>
        </authorList>
    </citation>
    <scope>NUCLEOTIDE SEQUENCE [LARGE SCALE GENOMIC DNA]</scope>
    <source>
        <strain evidence="3 4">AF18-46</strain>
    </source>
</reference>
<name>A0A412PFK5_9FIRM</name>
<evidence type="ECO:0000313" key="4">
    <source>
        <dbReference type="Proteomes" id="UP000284731"/>
    </source>
</evidence>
<keyword evidence="1" id="KW-0812">Transmembrane</keyword>
<evidence type="ECO:0000313" key="3">
    <source>
        <dbReference type="EMBL" id="RGT56401.1"/>
    </source>
</evidence>
<dbReference type="EMBL" id="QRWX01000002">
    <property type="protein sequence ID" value="RGT56401.1"/>
    <property type="molecule type" value="Genomic_DNA"/>
</dbReference>
<keyword evidence="1" id="KW-0472">Membrane</keyword>
<feature type="domain" description="Inositolphosphotransferase Aur1/Ipt1" evidence="2">
    <location>
        <begin position="43"/>
        <end position="216"/>
    </location>
</feature>
<dbReference type="InterPro" id="IPR026841">
    <property type="entry name" value="Aur1/Ipt1"/>
</dbReference>
<organism evidence="3 4">
    <name type="scientific">Solobacterium moorei</name>
    <dbReference type="NCBI Taxonomy" id="102148"/>
    <lineage>
        <taxon>Bacteria</taxon>
        <taxon>Bacillati</taxon>
        <taxon>Bacillota</taxon>
        <taxon>Erysipelotrichia</taxon>
        <taxon>Erysipelotrichales</taxon>
        <taxon>Erysipelotrichaceae</taxon>
        <taxon>Solobacterium</taxon>
    </lineage>
</organism>
<dbReference type="Proteomes" id="UP000284731">
    <property type="component" value="Unassembled WGS sequence"/>
</dbReference>